<dbReference type="InterPro" id="IPR019079">
    <property type="entry name" value="Capsule_synth_CapA"/>
</dbReference>
<sequence length="477" mass="53073">MKTLFVIILSIISLLSMNPTKAFITMSNSPSSKKSKNLRVVFNGGDNMLGRAVQLSFPIQAPDEEVITDSCPGYHYLDMCMHPSGHPGGDLSLSEIREQNKQGNYLWKDYRKLRIDPPPDIRLLNVESHITRSINKPDLPLWKGIRYHTHRDNLDTMIRPYAETTHGGEFASPVVLSLANNHVIDYGRTALDSETLPALEKLQSVIRNVSTVGIGRSWLDASKPAEFKCSDTNVQVFAVSSGCSGTPTSWWANDEGKSGLVGIPALVSKEAITDAVEIVKRVIDSHPCPKDKLRILSVHMGPNWALKGEDEMDIACRRDFAHKVIDNCDVDIVYGHSSHHMRGMEVYKGKLILYGTGDIINDYEGFENRGEDKYNRLGGIFIADVDASSGKLKQLQIVPMFMNRLRLERYKKGSQIWSPNQKHLVTDDEKGKDLCTFINELSLIDAGSEKAALTVKYVDESKSSIPGGPVLQTDIFA</sequence>
<dbReference type="InterPro" id="IPR052169">
    <property type="entry name" value="CW_Biosynth-Accessory"/>
</dbReference>
<name>A0A7S4RXS8_9STRA</name>
<dbReference type="Pfam" id="PF09587">
    <property type="entry name" value="PGA_cap"/>
    <property type="match status" value="1"/>
</dbReference>
<dbReference type="AlphaFoldDB" id="A0A7S4RXS8"/>
<evidence type="ECO:0000256" key="2">
    <source>
        <dbReference type="SAM" id="SignalP"/>
    </source>
</evidence>
<proteinExistence type="inferred from homology"/>
<accession>A0A7S4RXS8</accession>
<dbReference type="PANTHER" id="PTHR33393:SF11">
    <property type="entry name" value="POLYGLUTAMINE SYNTHESIS ACCESSORY PROTEIN RV0574C-RELATED"/>
    <property type="match status" value="1"/>
</dbReference>
<evidence type="ECO:0000259" key="3">
    <source>
        <dbReference type="SMART" id="SM00854"/>
    </source>
</evidence>
<comment type="similarity">
    <text evidence="1">Belongs to the CapA family.</text>
</comment>
<dbReference type="EMBL" id="HBNS01033102">
    <property type="protein sequence ID" value="CAE4628187.1"/>
    <property type="molecule type" value="Transcribed_RNA"/>
</dbReference>
<dbReference type="PANTHER" id="PTHR33393">
    <property type="entry name" value="POLYGLUTAMINE SYNTHESIS ACCESSORY PROTEIN RV0574C-RELATED"/>
    <property type="match status" value="1"/>
</dbReference>
<dbReference type="InterPro" id="IPR029052">
    <property type="entry name" value="Metallo-depent_PP-like"/>
</dbReference>
<reference evidence="4" key="1">
    <citation type="submission" date="2021-01" db="EMBL/GenBank/DDBJ databases">
        <authorList>
            <person name="Corre E."/>
            <person name="Pelletier E."/>
            <person name="Niang G."/>
            <person name="Scheremetjew M."/>
            <person name="Finn R."/>
            <person name="Kale V."/>
            <person name="Holt S."/>
            <person name="Cochrane G."/>
            <person name="Meng A."/>
            <person name="Brown T."/>
            <person name="Cohen L."/>
        </authorList>
    </citation>
    <scope>NUCLEOTIDE SEQUENCE</scope>
    <source>
        <strain evidence="4">GSO104</strain>
    </source>
</reference>
<feature type="domain" description="Capsule synthesis protein CapA" evidence="3">
    <location>
        <begin position="40"/>
        <end position="363"/>
    </location>
</feature>
<dbReference type="SMART" id="SM00854">
    <property type="entry name" value="PGA_cap"/>
    <property type="match status" value="1"/>
</dbReference>
<gene>
    <name evidence="4" type="ORF">DBRI00130_LOCUS25918</name>
</gene>
<dbReference type="SUPFAM" id="SSF56300">
    <property type="entry name" value="Metallo-dependent phosphatases"/>
    <property type="match status" value="1"/>
</dbReference>
<evidence type="ECO:0000256" key="1">
    <source>
        <dbReference type="ARBA" id="ARBA00005662"/>
    </source>
</evidence>
<protein>
    <recommendedName>
        <fullName evidence="3">Capsule synthesis protein CapA domain-containing protein</fullName>
    </recommendedName>
</protein>
<feature type="chain" id="PRO_5030923737" description="Capsule synthesis protein CapA domain-containing protein" evidence="2">
    <location>
        <begin position="23"/>
        <end position="477"/>
    </location>
</feature>
<feature type="signal peptide" evidence="2">
    <location>
        <begin position="1"/>
        <end position="22"/>
    </location>
</feature>
<organism evidence="4">
    <name type="scientific">Ditylum brightwellii</name>
    <dbReference type="NCBI Taxonomy" id="49249"/>
    <lineage>
        <taxon>Eukaryota</taxon>
        <taxon>Sar</taxon>
        <taxon>Stramenopiles</taxon>
        <taxon>Ochrophyta</taxon>
        <taxon>Bacillariophyta</taxon>
        <taxon>Mediophyceae</taxon>
        <taxon>Lithodesmiophycidae</taxon>
        <taxon>Lithodesmiales</taxon>
        <taxon>Lithodesmiaceae</taxon>
        <taxon>Ditylum</taxon>
    </lineage>
</organism>
<evidence type="ECO:0000313" key="4">
    <source>
        <dbReference type="EMBL" id="CAE4628187.1"/>
    </source>
</evidence>
<keyword evidence="2" id="KW-0732">Signal</keyword>